<accession>A0A9X0ANV2</accession>
<feature type="region of interest" description="Disordered" evidence="1">
    <location>
        <begin position="161"/>
        <end position="188"/>
    </location>
</feature>
<keyword evidence="3" id="KW-1185">Reference proteome</keyword>
<comment type="caution">
    <text evidence="2">The sequence shown here is derived from an EMBL/GenBank/DDBJ whole genome shotgun (WGS) entry which is preliminary data.</text>
</comment>
<feature type="region of interest" description="Disordered" evidence="1">
    <location>
        <begin position="97"/>
        <end position="116"/>
    </location>
</feature>
<evidence type="ECO:0000313" key="3">
    <source>
        <dbReference type="Proteomes" id="UP001152300"/>
    </source>
</evidence>
<name>A0A9X0ANV2_9HELO</name>
<dbReference type="Proteomes" id="UP001152300">
    <property type="component" value="Unassembled WGS sequence"/>
</dbReference>
<protein>
    <submittedName>
        <fullName evidence="2">Uncharacterized protein</fullName>
    </submittedName>
</protein>
<dbReference type="OrthoDB" id="3363286at2759"/>
<feature type="compositionally biased region" description="Basic and acidic residues" evidence="1">
    <location>
        <begin position="67"/>
        <end position="76"/>
    </location>
</feature>
<reference evidence="2" key="1">
    <citation type="submission" date="2022-11" db="EMBL/GenBank/DDBJ databases">
        <title>Genome Resource of Sclerotinia nivalis Strain SnTB1, a Plant Pathogen Isolated from American Ginseng.</title>
        <authorList>
            <person name="Fan S."/>
        </authorList>
    </citation>
    <scope>NUCLEOTIDE SEQUENCE</scope>
    <source>
        <strain evidence="2">SnTB1</strain>
    </source>
</reference>
<feature type="compositionally biased region" description="Polar residues" evidence="1">
    <location>
        <begin position="54"/>
        <end position="65"/>
    </location>
</feature>
<evidence type="ECO:0000256" key="1">
    <source>
        <dbReference type="SAM" id="MobiDB-lite"/>
    </source>
</evidence>
<feature type="compositionally biased region" description="Low complexity" evidence="1">
    <location>
        <begin position="167"/>
        <end position="177"/>
    </location>
</feature>
<feature type="region of interest" description="Disordered" evidence="1">
    <location>
        <begin position="36"/>
        <end position="87"/>
    </location>
</feature>
<organism evidence="2 3">
    <name type="scientific">Sclerotinia nivalis</name>
    <dbReference type="NCBI Taxonomy" id="352851"/>
    <lineage>
        <taxon>Eukaryota</taxon>
        <taxon>Fungi</taxon>
        <taxon>Dikarya</taxon>
        <taxon>Ascomycota</taxon>
        <taxon>Pezizomycotina</taxon>
        <taxon>Leotiomycetes</taxon>
        <taxon>Helotiales</taxon>
        <taxon>Sclerotiniaceae</taxon>
        <taxon>Sclerotinia</taxon>
    </lineage>
</organism>
<proteinExistence type="predicted"/>
<gene>
    <name evidence="2" type="ORF">OCU04_006462</name>
</gene>
<sequence>MKGCRISHGRSAGRYLKYSNWNYSTLASKPIAKANDLKNASSNSGTTDDLDLQQKVNGTQTTNTDGGKGEKNGLEKKIKHRELPLSPLMDPLFHEARNRHSAPKPQPSKEERTPFQEQLAKNPYALALATPVRQCSATQLSLPSFFLQDFTLMAHPTTSDPWHVPRSLSSHSSSLKSSSEKEPSLHNPSLGSTTYVAMRQPLFQSFFKKGSGYTGIYKKFGIANAKSVARKTVALHSVWRADMDTFLLELMRRRTVELLEYLCSRDNRYIKCASWERVEYSEQVGCVLWMGQKVVSGEAQQGHEQEYEQEIPPGEFETKRIGPGGKKVVPVFNLRTMMGKHWIQKMREGNQIFGNQILVVKHKNATKEMQMRLWKLQGYVATYGGMSDEGNPEKVQRAKKTNFKSVNIADSKPKGNFVAFGKPER</sequence>
<dbReference type="AlphaFoldDB" id="A0A9X0ANV2"/>
<dbReference type="EMBL" id="JAPEIS010000006">
    <property type="protein sequence ID" value="KAJ8065799.1"/>
    <property type="molecule type" value="Genomic_DNA"/>
</dbReference>
<evidence type="ECO:0000313" key="2">
    <source>
        <dbReference type="EMBL" id="KAJ8065799.1"/>
    </source>
</evidence>
<feature type="compositionally biased region" description="Polar residues" evidence="1">
    <location>
        <begin position="38"/>
        <end position="47"/>
    </location>
</feature>